<dbReference type="EMBL" id="JACHXL010000001">
    <property type="protein sequence ID" value="MBB3106263.1"/>
    <property type="molecule type" value="Genomic_DNA"/>
</dbReference>
<organism evidence="25 26">
    <name type="scientific">Psychrobacter luti</name>
    <dbReference type="NCBI Taxonomy" id="198481"/>
    <lineage>
        <taxon>Bacteria</taxon>
        <taxon>Pseudomonadati</taxon>
        <taxon>Pseudomonadota</taxon>
        <taxon>Gammaproteobacteria</taxon>
        <taxon>Moraxellales</taxon>
        <taxon>Moraxellaceae</taxon>
        <taxon>Psychrobacter</taxon>
    </lineage>
</organism>
<accession>A0A839TFA7</accession>
<evidence type="ECO:0000256" key="8">
    <source>
        <dbReference type="ARBA" id="ARBA00022617"/>
    </source>
</evidence>
<dbReference type="NCBIfam" id="TIGR00782">
    <property type="entry name" value="ccoP"/>
    <property type="match status" value="1"/>
</dbReference>
<keyword evidence="11 21" id="KW-0479">Metal-binding</keyword>
<comment type="similarity">
    <text evidence="4">Belongs to the CcoP / FixP family.</text>
</comment>
<dbReference type="InterPro" id="IPR009056">
    <property type="entry name" value="Cyt_c-like_dom"/>
</dbReference>
<keyword evidence="19 23" id="KW-0472">Membrane</keyword>
<keyword evidence="26" id="KW-1185">Reference proteome</keyword>
<keyword evidence="12" id="KW-0677">Repeat</keyword>
<evidence type="ECO:0000256" key="2">
    <source>
        <dbReference type="ARBA" id="ARBA00004533"/>
    </source>
</evidence>
<dbReference type="Gene3D" id="1.10.760.10">
    <property type="entry name" value="Cytochrome c-like domain"/>
    <property type="match status" value="2"/>
</dbReference>
<evidence type="ECO:0000256" key="22">
    <source>
        <dbReference type="SAM" id="MobiDB-lite"/>
    </source>
</evidence>
<dbReference type="InterPro" id="IPR036909">
    <property type="entry name" value="Cyt_c-like_dom_sf"/>
</dbReference>
<evidence type="ECO:0000256" key="4">
    <source>
        <dbReference type="ARBA" id="ARBA00006113"/>
    </source>
</evidence>
<feature type="domain" description="Cytochrome c" evidence="24">
    <location>
        <begin position="180"/>
        <end position="259"/>
    </location>
</feature>
<evidence type="ECO:0000256" key="13">
    <source>
        <dbReference type="ARBA" id="ARBA00022781"/>
    </source>
</evidence>
<evidence type="ECO:0000256" key="19">
    <source>
        <dbReference type="ARBA" id="ARBA00023136"/>
    </source>
</evidence>
<feature type="compositionally biased region" description="Low complexity" evidence="22">
    <location>
        <begin position="367"/>
        <end position="386"/>
    </location>
</feature>
<dbReference type="Pfam" id="PF14715">
    <property type="entry name" value="FixP_N"/>
    <property type="match status" value="1"/>
</dbReference>
<dbReference type="GO" id="GO:0020037">
    <property type="term" value="F:heme binding"/>
    <property type="evidence" value="ECO:0007669"/>
    <property type="project" value="InterPro"/>
</dbReference>
<dbReference type="RefSeq" id="WP_183618780.1">
    <property type="nucleotide sequence ID" value="NZ_CAJHAH010000002.1"/>
</dbReference>
<dbReference type="PANTHER" id="PTHR33751:SF1">
    <property type="entry name" value="CBB3-TYPE CYTOCHROME C OXIDASE SUBUNIT FIXP"/>
    <property type="match status" value="1"/>
</dbReference>
<keyword evidence="6" id="KW-1003">Cell membrane</keyword>
<evidence type="ECO:0000256" key="17">
    <source>
        <dbReference type="ARBA" id="ARBA00023004"/>
    </source>
</evidence>
<keyword evidence="9" id="KW-0679">Respiratory chain</keyword>
<evidence type="ECO:0000313" key="26">
    <source>
        <dbReference type="Proteomes" id="UP000588111"/>
    </source>
</evidence>
<dbReference type="Pfam" id="PF13442">
    <property type="entry name" value="Cytochrome_CBB3"/>
    <property type="match status" value="2"/>
</dbReference>
<dbReference type="AlphaFoldDB" id="A0A839TFA7"/>
<dbReference type="PRINTS" id="PR00605">
    <property type="entry name" value="CYTCHROMECIC"/>
</dbReference>
<reference evidence="25 26" key="1">
    <citation type="submission" date="2020-08" db="EMBL/GenBank/DDBJ databases">
        <title>Genomic Encyclopedia of Type Strains, Phase III (KMG-III): the genomes of soil and plant-associated and newly described type strains.</title>
        <authorList>
            <person name="Whitman W."/>
        </authorList>
    </citation>
    <scope>NUCLEOTIDE SEQUENCE [LARGE SCALE GENOMIC DNA]</scope>
    <source>
        <strain evidence="25 26">CECT 5885</strain>
    </source>
</reference>
<keyword evidence="13" id="KW-0375">Hydrogen ion transport</keyword>
<protein>
    <recommendedName>
        <fullName evidence="20">Cytochrome c oxidase subunit III</fullName>
    </recommendedName>
</protein>
<evidence type="ECO:0000256" key="6">
    <source>
        <dbReference type="ARBA" id="ARBA00022475"/>
    </source>
</evidence>
<dbReference type="GO" id="GO:0006119">
    <property type="term" value="P:oxidative phosphorylation"/>
    <property type="evidence" value="ECO:0007669"/>
    <property type="project" value="UniProtKB-UniPathway"/>
</dbReference>
<comment type="pathway">
    <text evidence="3">Energy metabolism; oxidative phosphorylation.</text>
</comment>
<evidence type="ECO:0000259" key="24">
    <source>
        <dbReference type="PROSITE" id="PS51007"/>
    </source>
</evidence>
<feature type="region of interest" description="Disordered" evidence="22">
    <location>
        <begin position="362"/>
        <end position="386"/>
    </location>
</feature>
<evidence type="ECO:0000256" key="5">
    <source>
        <dbReference type="ARBA" id="ARBA00022448"/>
    </source>
</evidence>
<comment type="cofactor">
    <cofactor evidence="1">
        <name>heme c</name>
        <dbReference type="ChEBI" id="CHEBI:61717"/>
    </cofactor>
</comment>
<evidence type="ECO:0000256" key="1">
    <source>
        <dbReference type="ARBA" id="ARBA00001926"/>
    </source>
</evidence>
<evidence type="ECO:0000256" key="9">
    <source>
        <dbReference type="ARBA" id="ARBA00022660"/>
    </source>
</evidence>
<feature type="transmembrane region" description="Helical" evidence="23">
    <location>
        <begin position="57"/>
        <end position="75"/>
    </location>
</feature>
<evidence type="ECO:0000256" key="11">
    <source>
        <dbReference type="ARBA" id="ARBA00022723"/>
    </source>
</evidence>
<gene>
    <name evidence="25" type="ORF">FHS24_000754</name>
</gene>
<dbReference type="Proteomes" id="UP000588111">
    <property type="component" value="Unassembled WGS sequence"/>
</dbReference>
<comment type="subcellular location">
    <subcellularLocation>
        <location evidence="2">Cell inner membrane</location>
    </subcellularLocation>
</comment>
<keyword evidence="5" id="KW-0813">Transport</keyword>
<dbReference type="InterPro" id="IPR050597">
    <property type="entry name" value="Cytochrome_c_Oxidase_Subunit"/>
</dbReference>
<dbReference type="SUPFAM" id="SSF46626">
    <property type="entry name" value="Cytochrome c"/>
    <property type="match status" value="2"/>
</dbReference>
<evidence type="ECO:0000313" key="25">
    <source>
        <dbReference type="EMBL" id="MBB3106263.1"/>
    </source>
</evidence>
<keyword evidence="17 21" id="KW-0408">Iron</keyword>
<dbReference type="GO" id="GO:0016491">
    <property type="term" value="F:oxidoreductase activity"/>
    <property type="evidence" value="ECO:0007669"/>
    <property type="project" value="UniProtKB-KW"/>
</dbReference>
<dbReference type="UniPathway" id="UPA00705"/>
<name>A0A839TFA7_9GAMM</name>
<keyword evidence="8 21" id="KW-0349">Heme</keyword>
<dbReference type="InterPro" id="IPR008168">
    <property type="entry name" value="Cyt_C_IC"/>
</dbReference>
<evidence type="ECO:0000256" key="10">
    <source>
        <dbReference type="ARBA" id="ARBA00022692"/>
    </source>
</evidence>
<keyword evidence="7" id="KW-0997">Cell inner membrane</keyword>
<evidence type="ECO:0000256" key="21">
    <source>
        <dbReference type="PROSITE-ProRule" id="PRU00433"/>
    </source>
</evidence>
<dbReference type="PANTHER" id="PTHR33751">
    <property type="entry name" value="CBB3-TYPE CYTOCHROME C OXIDASE SUBUNIT FIXP"/>
    <property type="match status" value="1"/>
</dbReference>
<sequence length="386" mass="42302">MTFFWSSWITILSIMCWAGILGVLLMVLKYKPEVEEDGTTGHTYDGIQEYDKPLPKWWLVIFFGSIIWAVAYWIFFPGIFPSKWEGITTVEVDGKTVPWTSHNELNSELESNNKVFTDNFEQNILAKADASGATKTLATLSEMQATMRHSEKPPAELQAQIDEKVAELAPYVEKLAENPNALKVGSRLFLQNCAVCHGSNAKGATGYPNLTDNDWLYGGEAANILTTLHNGRVGGMTAWRDQIGEDGVRAVSEYVLSISGNQPGYELDKAKVTQGEAIFNEPTNCVLCHGPDAKGMTSTGAPNLTDKVWLYGGDRETIRETIRYGRAGVMPEWETKLGNERIMLLAAYVYSLSDRSAQPAKAKTVSAPAPQAATTATATAETTAAK</sequence>
<proteinExistence type="inferred from homology"/>
<dbReference type="GO" id="GO:0009055">
    <property type="term" value="F:electron transfer activity"/>
    <property type="evidence" value="ECO:0007669"/>
    <property type="project" value="InterPro"/>
</dbReference>
<dbReference type="InterPro" id="IPR004678">
    <property type="entry name" value="Cyt_c_oxidase_cbb3_su3"/>
</dbReference>
<dbReference type="PROSITE" id="PS51007">
    <property type="entry name" value="CYTC"/>
    <property type="match status" value="2"/>
</dbReference>
<evidence type="ECO:0000256" key="23">
    <source>
        <dbReference type="SAM" id="Phobius"/>
    </source>
</evidence>
<keyword evidence="16" id="KW-0560">Oxidoreductase</keyword>
<dbReference type="Gene3D" id="6.10.280.130">
    <property type="match status" value="1"/>
</dbReference>
<feature type="transmembrane region" description="Helical" evidence="23">
    <location>
        <begin position="6"/>
        <end position="28"/>
    </location>
</feature>
<keyword evidence="18" id="KW-0406">Ion transport</keyword>
<evidence type="ECO:0000256" key="3">
    <source>
        <dbReference type="ARBA" id="ARBA00004673"/>
    </source>
</evidence>
<evidence type="ECO:0000256" key="14">
    <source>
        <dbReference type="ARBA" id="ARBA00022982"/>
    </source>
</evidence>
<keyword evidence="14" id="KW-0249">Electron transport</keyword>
<feature type="domain" description="Cytochrome c" evidence="24">
    <location>
        <begin position="270"/>
        <end position="353"/>
    </location>
</feature>
<dbReference type="InterPro" id="IPR032858">
    <property type="entry name" value="CcoP_N"/>
</dbReference>
<dbReference type="GO" id="GO:0005886">
    <property type="term" value="C:plasma membrane"/>
    <property type="evidence" value="ECO:0007669"/>
    <property type="project" value="UniProtKB-SubCell"/>
</dbReference>
<evidence type="ECO:0000256" key="7">
    <source>
        <dbReference type="ARBA" id="ARBA00022519"/>
    </source>
</evidence>
<keyword evidence="10 23" id="KW-0812">Transmembrane</keyword>
<evidence type="ECO:0000256" key="15">
    <source>
        <dbReference type="ARBA" id="ARBA00022989"/>
    </source>
</evidence>
<evidence type="ECO:0000256" key="18">
    <source>
        <dbReference type="ARBA" id="ARBA00023065"/>
    </source>
</evidence>
<dbReference type="GO" id="GO:1902600">
    <property type="term" value="P:proton transmembrane transport"/>
    <property type="evidence" value="ECO:0007669"/>
    <property type="project" value="UniProtKB-KW"/>
</dbReference>
<evidence type="ECO:0000256" key="20">
    <source>
        <dbReference type="ARBA" id="ARBA00029635"/>
    </source>
</evidence>
<dbReference type="InterPro" id="IPR038414">
    <property type="entry name" value="CcoP_N_sf"/>
</dbReference>
<evidence type="ECO:0000256" key="12">
    <source>
        <dbReference type="ARBA" id="ARBA00022737"/>
    </source>
</evidence>
<comment type="caution">
    <text evidence="25">The sequence shown here is derived from an EMBL/GenBank/DDBJ whole genome shotgun (WGS) entry which is preliminary data.</text>
</comment>
<dbReference type="GO" id="GO:0005506">
    <property type="term" value="F:iron ion binding"/>
    <property type="evidence" value="ECO:0007669"/>
    <property type="project" value="InterPro"/>
</dbReference>
<keyword evidence="15 23" id="KW-1133">Transmembrane helix</keyword>
<evidence type="ECO:0000256" key="16">
    <source>
        <dbReference type="ARBA" id="ARBA00023002"/>
    </source>
</evidence>